<dbReference type="PROSITE" id="PS51352">
    <property type="entry name" value="THIOREDOXIN_2"/>
    <property type="match status" value="1"/>
</dbReference>
<evidence type="ECO:0000313" key="3">
    <source>
        <dbReference type="EMBL" id="PKK89530.1"/>
    </source>
</evidence>
<dbReference type="Pfam" id="PF00085">
    <property type="entry name" value="Thioredoxin"/>
    <property type="match status" value="1"/>
</dbReference>
<dbReference type="AlphaFoldDB" id="A0A2N1PMH9"/>
<dbReference type="InterPro" id="IPR036249">
    <property type="entry name" value="Thioredoxin-like_sf"/>
</dbReference>
<feature type="region of interest" description="Disordered" evidence="1">
    <location>
        <begin position="139"/>
        <end position="177"/>
    </location>
</feature>
<feature type="compositionally biased region" description="Low complexity" evidence="1">
    <location>
        <begin position="143"/>
        <end position="153"/>
    </location>
</feature>
<evidence type="ECO:0000313" key="4">
    <source>
        <dbReference type="Proteomes" id="UP000233256"/>
    </source>
</evidence>
<gene>
    <name evidence="3" type="ORF">CVV64_14065</name>
</gene>
<dbReference type="CDD" id="cd02947">
    <property type="entry name" value="TRX_family"/>
    <property type="match status" value="1"/>
</dbReference>
<feature type="domain" description="Thioredoxin" evidence="2">
    <location>
        <begin position="7"/>
        <end position="128"/>
    </location>
</feature>
<reference evidence="3 4" key="1">
    <citation type="journal article" date="2017" name="ISME J.">
        <title>Potential for microbial H2 and metal transformations associated with novel bacteria and archaea in deep terrestrial subsurface sediments.</title>
        <authorList>
            <person name="Hernsdorf A.W."/>
            <person name="Amano Y."/>
            <person name="Miyakawa K."/>
            <person name="Ise K."/>
            <person name="Suzuki Y."/>
            <person name="Anantharaman K."/>
            <person name="Probst A."/>
            <person name="Burstein D."/>
            <person name="Thomas B.C."/>
            <person name="Banfield J.F."/>
        </authorList>
    </citation>
    <scope>NUCLEOTIDE SEQUENCE [LARGE SCALE GENOMIC DNA]</scope>
    <source>
        <strain evidence="3">HGW-Wallbacteria-1</strain>
    </source>
</reference>
<dbReference type="Proteomes" id="UP000233256">
    <property type="component" value="Unassembled WGS sequence"/>
</dbReference>
<name>A0A2N1PMH9_9BACT</name>
<dbReference type="Gene3D" id="3.40.30.10">
    <property type="entry name" value="Glutaredoxin"/>
    <property type="match status" value="1"/>
</dbReference>
<organism evidence="3 4">
    <name type="scientific">Candidatus Wallbacteria bacterium HGW-Wallbacteria-1</name>
    <dbReference type="NCBI Taxonomy" id="2013854"/>
    <lineage>
        <taxon>Bacteria</taxon>
        <taxon>Candidatus Walliibacteriota</taxon>
    </lineage>
</organism>
<evidence type="ECO:0000256" key="1">
    <source>
        <dbReference type="SAM" id="MobiDB-lite"/>
    </source>
</evidence>
<proteinExistence type="predicted"/>
<accession>A0A2N1PMH9</accession>
<dbReference type="EMBL" id="PGXC01000016">
    <property type="protein sequence ID" value="PKK89530.1"/>
    <property type="molecule type" value="Genomic_DNA"/>
</dbReference>
<evidence type="ECO:0000259" key="2">
    <source>
        <dbReference type="PROSITE" id="PS51352"/>
    </source>
</evidence>
<protein>
    <submittedName>
        <fullName evidence="3">Thioredoxin</fullName>
    </submittedName>
</protein>
<sequence>MRTGFVILLIIFTIAVIQPSVNSQENHVPSVAEATTGLPRLLDLGAGKCIPCQKMAPILEQMEKDFHKVLTVQFIDVWKSENRQTALDLGIESIPTQIFYDESGKELWRHVGFISRQDMLAKWQELGYRFNDTVNDAFRESSSESAGKSSLEEGTSGATAEVTPKSEVRAKSNSAGN</sequence>
<comment type="caution">
    <text evidence="3">The sequence shown here is derived from an EMBL/GenBank/DDBJ whole genome shotgun (WGS) entry which is preliminary data.</text>
</comment>
<dbReference type="SUPFAM" id="SSF52833">
    <property type="entry name" value="Thioredoxin-like"/>
    <property type="match status" value="1"/>
</dbReference>
<dbReference type="InterPro" id="IPR013766">
    <property type="entry name" value="Thioredoxin_domain"/>
</dbReference>